<dbReference type="GO" id="GO:0061630">
    <property type="term" value="F:ubiquitin protein ligase activity"/>
    <property type="evidence" value="ECO:0007669"/>
    <property type="project" value="TreeGrafter"/>
</dbReference>
<feature type="domain" description="RING-type" evidence="2">
    <location>
        <begin position="312"/>
        <end position="351"/>
    </location>
</feature>
<dbReference type="PANTHER" id="PTHR22696:SF1">
    <property type="entry name" value="E3 UBIQUITIN-PROTEIN LIGASE RNF26"/>
    <property type="match status" value="1"/>
</dbReference>
<sequence length="363" mass="43265">MESIDNNHHIQLSQNQNQNNQQTKIQISFKQANQFASLEADVISHIDSIIGNKHCSIEKKQFPKHQTIILEYQLPNKKVAKQIIFKHNLEYTGLQLIHIEEKVLKKEYRAMQLYNKNENKHINNHYLDDDFLSIKEQQSNEGDLFKIIFFSDLEFIVKMLKKYGQLINLELKNDQYTGYQQICFQYKSKNDDKKLMKAYKNLYFTNLDNLNITISRDRCKFQDQRAGCTNKYCPYAHVKYDKTTCRNIFYTKCREYKQNDCQYFHIGPKTIDQNNDFNQIKKINGKNNFQISSDDSDSNFDQNEEQEFDNSCRICYIGEMTTLFRPCNHFAFCKMCADKIKQDQKKCPFCKQPIQQTLMLKYK</sequence>
<dbReference type="InterPro" id="IPR013083">
    <property type="entry name" value="Znf_RING/FYVE/PHD"/>
</dbReference>
<proteinExistence type="predicted"/>
<keyword evidence="1" id="KW-0479">Metal-binding</keyword>
<reference evidence="3 4" key="1">
    <citation type="journal article" date="2015" name="Sci. Rep.">
        <title>Genome of the facultative scuticociliatosis pathogen Pseudocohnilembus persalinus provides insight into its virulence through horizontal gene transfer.</title>
        <authorList>
            <person name="Xiong J."/>
            <person name="Wang G."/>
            <person name="Cheng J."/>
            <person name="Tian M."/>
            <person name="Pan X."/>
            <person name="Warren A."/>
            <person name="Jiang C."/>
            <person name="Yuan D."/>
            <person name="Miao W."/>
        </authorList>
    </citation>
    <scope>NUCLEOTIDE SEQUENCE [LARGE SCALE GENOMIC DNA]</scope>
    <source>
        <strain evidence="3">36N120E</strain>
    </source>
</reference>
<dbReference type="Pfam" id="PF13920">
    <property type="entry name" value="zf-C3HC4_3"/>
    <property type="match status" value="1"/>
</dbReference>
<keyword evidence="1" id="KW-0863">Zinc-finger</keyword>
<dbReference type="PANTHER" id="PTHR22696">
    <property type="entry name" value="E3 UBIQUITIN-PROTEIN LIGASE RNF26"/>
    <property type="match status" value="1"/>
</dbReference>
<evidence type="ECO:0000313" key="4">
    <source>
        <dbReference type="Proteomes" id="UP000054937"/>
    </source>
</evidence>
<dbReference type="Proteomes" id="UP000054937">
    <property type="component" value="Unassembled WGS sequence"/>
</dbReference>
<accession>A0A0V0QA92</accession>
<comment type="caution">
    <text evidence="3">The sequence shown here is derived from an EMBL/GenBank/DDBJ whole genome shotgun (WGS) entry which is preliminary data.</text>
</comment>
<dbReference type="GO" id="GO:0008270">
    <property type="term" value="F:zinc ion binding"/>
    <property type="evidence" value="ECO:0007669"/>
    <property type="project" value="UniProtKB-KW"/>
</dbReference>
<protein>
    <recommendedName>
        <fullName evidence="2">RING-type domain-containing protein</fullName>
    </recommendedName>
</protein>
<dbReference type="AlphaFoldDB" id="A0A0V0QA92"/>
<evidence type="ECO:0000259" key="2">
    <source>
        <dbReference type="PROSITE" id="PS50089"/>
    </source>
</evidence>
<keyword evidence="4" id="KW-1185">Reference proteome</keyword>
<dbReference type="EMBL" id="LDAU01000221">
    <property type="protein sequence ID" value="KRW99128.1"/>
    <property type="molecule type" value="Genomic_DNA"/>
</dbReference>
<dbReference type="Gene3D" id="3.30.40.10">
    <property type="entry name" value="Zinc/RING finger domain, C3HC4 (zinc finger)"/>
    <property type="match status" value="1"/>
</dbReference>
<organism evidence="3 4">
    <name type="scientific">Pseudocohnilembus persalinus</name>
    <name type="common">Ciliate</name>
    <dbReference type="NCBI Taxonomy" id="266149"/>
    <lineage>
        <taxon>Eukaryota</taxon>
        <taxon>Sar</taxon>
        <taxon>Alveolata</taxon>
        <taxon>Ciliophora</taxon>
        <taxon>Intramacronucleata</taxon>
        <taxon>Oligohymenophorea</taxon>
        <taxon>Scuticociliatia</taxon>
        <taxon>Philasterida</taxon>
        <taxon>Pseudocohnilembidae</taxon>
        <taxon>Pseudocohnilembus</taxon>
    </lineage>
</organism>
<dbReference type="SMART" id="SM00184">
    <property type="entry name" value="RING"/>
    <property type="match status" value="1"/>
</dbReference>
<evidence type="ECO:0000256" key="1">
    <source>
        <dbReference type="PROSITE-ProRule" id="PRU00175"/>
    </source>
</evidence>
<dbReference type="GO" id="GO:0016567">
    <property type="term" value="P:protein ubiquitination"/>
    <property type="evidence" value="ECO:0007669"/>
    <property type="project" value="TreeGrafter"/>
</dbReference>
<keyword evidence="1" id="KW-0862">Zinc</keyword>
<name>A0A0V0QA92_PSEPJ</name>
<dbReference type="GO" id="GO:0006511">
    <property type="term" value="P:ubiquitin-dependent protein catabolic process"/>
    <property type="evidence" value="ECO:0007669"/>
    <property type="project" value="TreeGrafter"/>
</dbReference>
<dbReference type="SUPFAM" id="SSF57850">
    <property type="entry name" value="RING/U-box"/>
    <property type="match status" value="1"/>
</dbReference>
<evidence type="ECO:0000313" key="3">
    <source>
        <dbReference type="EMBL" id="KRW99128.1"/>
    </source>
</evidence>
<dbReference type="PROSITE" id="PS50089">
    <property type="entry name" value="ZF_RING_2"/>
    <property type="match status" value="1"/>
</dbReference>
<dbReference type="OrthoDB" id="1711136at2759"/>
<dbReference type="InterPro" id="IPR001841">
    <property type="entry name" value="Znf_RING"/>
</dbReference>
<gene>
    <name evidence="3" type="ORF">PPERSA_02960</name>
</gene>
<dbReference type="InParanoid" id="A0A0V0QA92"/>